<feature type="signal peptide" evidence="1">
    <location>
        <begin position="1"/>
        <end position="22"/>
    </location>
</feature>
<dbReference type="EMBL" id="LJXB01000064">
    <property type="protein sequence ID" value="KPU60862.1"/>
    <property type="molecule type" value="Genomic_DNA"/>
</dbReference>
<gene>
    <name evidence="2" type="ORF">AN403_4568</name>
</gene>
<reference evidence="2 3" key="1">
    <citation type="submission" date="2015-09" db="EMBL/GenBank/DDBJ databases">
        <authorList>
            <person name="Jackson K.R."/>
            <person name="Lunt B.L."/>
            <person name="Fisher J.N.B."/>
            <person name="Gardner A.V."/>
            <person name="Bailey M.E."/>
            <person name="Deus L.M."/>
            <person name="Earl A.S."/>
            <person name="Gibby P.D."/>
            <person name="Hartmann K.A."/>
            <person name="Liu J.E."/>
            <person name="Manci A.M."/>
            <person name="Nielsen D.A."/>
            <person name="Solomon M.B."/>
            <person name="Breakwell D.P."/>
            <person name="Burnett S.H."/>
            <person name="Grose J.H."/>
        </authorList>
    </citation>
    <scope>NUCLEOTIDE SEQUENCE [LARGE SCALE GENOMIC DNA]</scope>
    <source>
        <strain evidence="2 3">S613</strain>
    </source>
</reference>
<keyword evidence="1" id="KW-0732">Signal</keyword>
<accession>A0A0P8XKK0</accession>
<dbReference type="Proteomes" id="UP000050349">
    <property type="component" value="Unassembled WGS sequence"/>
</dbReference>
<name>A0A0P8XKK0_PSEFL</name>
<proteinExistence type="predicted"/>
<dbReference type="PATRIC" id="fig|294.162.peg.1398"/>
<protein>
    <submittedName>
        <fullName evidence="2">Fimbrial family protein</fullName>
    </submittedName>
</protein>
<feature type="chain" id="PRO_5006154018" evidence="1">
    <location>
        <begin position="23"/>
        <end position="216"/>
    </location>
</feature>
<organism evidence="2 3">
    <name type="scientific">Pseudomonas fluorescens</name>
    <dbReference type="NCBI Taxonomy" id="294"/>
    <lineage>
        <taxon>Bacteria</taxon>
        <taxon>Pseudomonadati</taxon>
        <taxon>Pseudomonadota</taxon>
        <taxon>Gammaproteobacteria</taxon>
        <taxon>Pseudomonadales</taxon>
        <taxon>Pseudomonadaceae</taxon>
        <taxon>Pseudomonas</taxon>
    </lineage>
</organism>
<dbReference type="RefSeq" id="WP_057396723.1">
    <property type="nucleotide sequence ID" value="NZ_LJXB01000064.1"/>
</dbReference>
<dbReference type="Pfam" id="PF06551">
    <property type="entry name" value="DUF1120"/>
    <property type="match status" value="1"/>
</dbReference>
<dbReference type="InterPro" id="IPR010546">
    <property type="entry name" value="DUF1120"/>
</dbReference>
<sequence length="216" mass="23167">MKPIPITLATALLLSTAICAHAASVVELTVNGTLTPVACTPSFSNNGLVDFGKISRQDLNVDKRTQLRDETLDFGIHCNLPARFALIMRDNREGSAITNSEIYYGLNFDGSGNKIGLYSLRFDPVNTVVDALPQVYRTDSTTGGRAWSASRSTPIPIAARSYLGFTDVPASTAGPIAIRNLSSRITLQAIIAPTSTLDLSEDVFIDGSATLELIYL</sequence>
<evidence type="ECO:0000313" key="3">
    <source>
        <dbReference type="Proteomes" id="UP000050349"/>
    </source>
</evidence>
<dbReference type="AlphaFoldDB" id="A0A0P8XKK0"/>
<evidence type="ECO:0000256" key="1">
    <source>
        <dbReference type="SAM" id="SignalP"/>
    </source>
</evidence>
<evidence type="ECO:0000313" key="2">
    <source>
        <dbReference type="EMBL" id="KPU60862.1"/>
    </source>
</evidence>
<comment type="caution">
    <text evidence="2">The sequence shown here is derived from an EMBL/GenBank/DDBJ whole genome shotgun (WGS) entry which is preliminary data.</text>
</comment>
<dbReference type="OrthoDB" id="6602106at2"/>